<evidence type="ECO:0000313" key="4">
    <source>
        <dbReference type="Proteomes" id="UP000219452"/>
    </source>
</evidence>
<keyword evidence="4" id="KW-1185">Reference proteome</keyword>
<evidence type="ECO:0000256" key="2">
    <source>
        <dbReference type="ARBA" id="ARBA00022801"/>
    </source>
</evidence>
<sequence length="1149" mass="128576">MRFDKPLPRIVRIILLASLLVFIFNPALNAQNGLSKTDFRTPPQSSKVHTWWHWMAGYITKEGITKDLESMKRQGIVQASLINVGDILNKKVDVPQVKFNSPEWIAMFQWALKEANRLGITIGIQTIDGYATSGGPWITPDLSMKEYVWSKTVLEGGKNTAVKLPQPLQQENFYRDVAVVAYPMADTDNSFQKAWPTLMVNARTEAAELADGNPKTAVKTRKGDVIDIKLPAEFTANKLVVMPYLPFCWDDMGKIEVQFILSGSMDGKTYTNIANLSCVGVNKSITLPFPTTRAKFFRLQLAKTNFLYFSEYPIGELELLTDEEPPAFNPQLTSFFEKAASVFDVSQNALDANVKLPATAISENAIVDVTRFLSADGTLNWNAPNGRWQVIRFGYTSTGVKTDPSSPEGLGLEADKMDTTALSVHFNSYAKKLIQAAGSYVGNTLKFVLMDSWEAHFQTWSKTFPDEFKARRGYSIVPWLPVLCGEVVGNQQLSEAFLHDFRKTIADLIDQNHYKHFRELCHQNRLELHGEAIYSNWGAYPPLDPLKANQYMDLPMTEFWAENNKDNLGDYKPANRPTPGFPMYSALAHGKQVIGSEAYTNFAHYSEAPFDLKPFGDAAYCSGVNQLIMHSFVHQPVDKKPGMTLGKFGAHFNRNNPWWVYNQDWLTYQARVQYVLQQGEPLVDVLFYAGDQLPQFFSKSFLSDLPIGIQANACNRDMLMTKIQVTDGQLSLGGTQRFAVLMLPNSTKMELATLKRIAQLVNEGAVVYGPKPLDLLSVPEIKQDSAEFVNLVQKLWGQPGQMTSGKGRVIWGKPIQEMLANLSVLPDLTTNRNDPKEIMYIHRKLGDTDVYYVFNQQDKALHRELLFRVTGKTPELWNAENGTVTKPLIYSVEKKQTRLPISLKPYESKLIVFTNKKPGQFIHQVSRAGRVIFPQQPVQDSTVSIPHASVHRGKYSFVASTAGEYTFTQNNGTRITKQIAAPTRIALGDFRASVAFAPVGDEIIKPLELTSLKSLTEFDDPAIKYFAGKAAYSITFTVPENVLSTWDSLVLNLGNVSATAEVRLNGKVIAYAWQPNTNLVVSGLLRTTNKLDITVATVCRNRIIGDLIQYGQIKSLWTTSPVETILNKNMPLKPSGLAGPLTLTRFARL</sequence>
<accession>A0A286GUX4</accession>
<evidence type="ECO:0000256" key="1">
    <source>
        <dbReference type="ARBA" id="ARBA00022729"/>
    </source>
</evidence>
<dbReference type="SUPFAM" id="SSF49785">
    <property type="entry name" value="Galactose-binding domain-like"/>
    <property type="match status" value="2"/>
</dbReference>
<dbReference type="PANTHER" id="PTHR43817">
    <property type="entry name" value="GLYCOSYL HYDROLASE"/>
    <property type="match status" value="1"/>
</dbReference>
<dbReference type="PANTHER" id="PTHR43817:SF1">
    <property type="entry name" value="HYDROLASE, FAMILY 43, PUTATIVE (AFU_ORTHOLOGUE AFUA_3G01660)-RELATED"/>
    <property type="match status" value="1"/>
</dbReference>
<evidence type="ECO:0000313" key="3">
    <source>
        <dbReference type="EMBL" id="SOD99290.1"/>
    </source>
</evidence>
<dbReference type="AlphaFoldDB" id="A0A286GUX4"/>
<dbReference type="EMBL" id="OCNH01000009">
    <property type="protein sequence ID" value="SOD99290.1"/>
    <property type="molecule type" value="Genomic_DNA"/>
</dbReference>
<keyword evidence="1" id="KW-0732">Signal</keyword>
<name>A0A286GUX4_9BACT</name>
<dbReference type="NCBIfam" id="NF045579">
    <property type="entry name" value="rhamnoside_JR"/>
    <property type="match status" value="1"/>
</dbReference>
<dbReference type="OrthoDB" id="9761519at2"/>
<proteinExistence type="predicted"/>
<dbReference type="GO" id="GO:0016787">
    <property type="term" value="F:hydrolase activity"/>
    <property type="evidence" value="ECO:0007669"/>
    <property type="project" value="UniProtKB-KW"/>
</dbReference>
<gene>
    <name evidence="3" type="ORF">SAMN06269250_6350</name>
</gene>
<dbReference type="RefSeq" id="WP_097131771.1">
    <property type="nucleotide sequence ID" value="NZ_OCNH01000009.1"/>
</dbReference>
<keyword evidence="2" id="KW-0378">Hydrolase</keyword>
<dbReference type="InterPro" id="IPR008979">
    <property type="entry name" value="Galactose-bd-like_sf"/>
</dbReference>
<dbReference type="Pfam" id="PF17132">
    <property type="entry name" value="Glyco_hydro_106"/>
    <property type="match status" value="1"/>
</dbReference>
<protein>
    <submittedName>
        <fullName evidence="3">Alpha-L-rhamnosidase</fullName>
    </submittedName>
</protein>
<dbReference type="Proteomes" id="UP000219452">
    <property type="component" value="Unassembled WGS sequence"/>
</dbReference>
<reference evidence="4" key="1">
    <citation type="submission" date="2017-09" db="EMBL/GenBank/DDBJ databases">
        <authorList>
            <person name="Varghese N."/>
            <person name="Submissions S."/>
        </authorList>
    </citation>
    <scope>NUCLEOTIDE SEQUENCE [LARGE SCALE GENOMIC DNA]</scope>
    <source>
        <strain evidence="4">DSM 29961</strain>
    </source>
</reference>
<organism evidence="3 4">
    <name type="scientific">Spirosoma fluviale</name>
    <dbReference type="NCBI Taxonomy" id="1597977"/>
    <lineage>
        <taxon>Bacteria</taxon>
        <taxon>Pseudomonadati</taxon>
        <taxon>Bacteroidota</taxon>
        <taxon>Cytophagia</taxon>
        <taxon>Cytophagales</taxon>
        <taxon>Cytophagaceae</taxon>
        <taxon>Spirosoma</taxon>
    </lineage>
</organism>
<dbReference type="Gene3D" id="2.60.120.260">
    <property type="entry name" value="Galactose-binding domain-like"/>
    <property type="match status" value="2"/>
</dbReference>